<dbReference type="Gene3D" id="1.10.10.1210">
    <property type="entry name" value="MAGE homology domain, winged helix WH2 motif"/>
    <property type="match status" value="1"/>
</dbReference>
<feature type="compositionally biased region" description="Polar residues" evidence="1">
    <location>
        <begin position="12"/>
        <end position="53"/>
    </location>
</feature>
<feature type="domain" description="MAGE" evidence="2">
    <location>
        <begin position="200"/>
        <end position="405"/>
    </location>
</feature>
<dbReference type="GO" id="GO:0005634">
    <property type="term" value="C:nucleus"/>
    <property type="evidence" value="ECO:0007669"/>
    <property type="project" value="TreeGrafter"/>
</dbReference>
<dbReference type="OrthoDB" id="205198at2759"/>
<feature type="compositionally biased region" description="Polar residues" evidence="1">
    <location>
        <begin position="107"/>
        <end position="123"/>
    </location>
</feature>
<keyword evidence="4" id="KW-1185">Reference proteome</keyword>
<dbReference type="InterPro" id="IPR041899">
    <property type="entry name" value="MAGE_WH2"/>
</dbReference>
<evidence type="ECO:0000313" key="3">
    <source>
        <dbReference type="EMBL" id="GFY67019.1"/>
    </source>
</evidence>
<dbReference type="PANTHER" id="PTHR11736:SF14">
    <property type="entry name" value="NSE3 HOMOLOG, SMC5-SMC6 COMPLEX COMPONENT"/>
    <property type="match status" value="1"/>
</dbReference>
<dbReference type="FunFam" id="1.10.10.1210:FF:000001">
    <property type="entry name" value="melanoma-associated antigen D1"/>
    <property type="match status" value="1"/>
</dbReference>
<evidence type="ECO:0000259" key="2">
    <source>
        <dbReference type="PROSITE" id="PS50838"/>
    </source>
</evidence>
<dbReference type="Pfam" id="PF01454">
    <property type="entry name" value="MAGE"/>
    <property type="match status" value="1"/>
</dbReference>
<dbReference type="InterPro" id="IPR037445">
    <property type="entry name" value="MAGE"/>
</dbReference>
<proteinExistence type="predicted"/>
<name>A0A8X6YCF1_9ARAC</name>
<gene>
    <name evidence="3" type="primary">MAGEB10</name>
    <name evidence="3" type="ORF">TNIN_302871</name>
</gene>
<organism evidence="3 4">
    <name type="scientific">Trichonephila inaurata madagascariensis</name>
    <dbReference type="NCBI Taxonomy" id="2747483"/>
    <lineage>
        <taxon>Eukaryota</taxon>
        <taxon>Metazoa</taxon>
        <taxon>Ecdysozoa</taxon>
        <taxon>Arthropoda</taxon>
        <taxon>Chelicerata</taxon>
        <taxon>Arachnida</taxon>
        <taxon>Araneae</taxon>
        <taxon>Araneomorphae</taxon>
        <taxon>Entelegynae</taxon>
        <taxon>Araneoidea</taxon>
        <taxon>Nephilidae</taxon>
        <taxon>Trichonephila</taxon>
        <taxon>Trichonephila inaurata</taxon>
    </lineage>
</organism>
<evidence type="ECO:0000313" key="4">
    <source>
        <dbReference type="Proteomes" id="UP000886998"/>
    </source>
</evidence>
<dbReference type="PROSITE" id="PS50838">
    <property type="entry name" value="MAGE"/>
    <property type="match status" value="1"/>
</dbReference>
<dbReference type="InterPro" id="IPR041898">
    <property type="entry name" value="MAGE_WH1"/>
</dbReference>
<feature type="compositionally biased region" description="Polar residues" evidence="1">
    <location>
        <begin position="77"/>
        <end position="86"/>
    </location>
</feature>
<evidence type="ECO:0000256" key="1">
    <source>
        <dbReference type="SAM" id="MobiDB-lite"/>
    </source>
</evidence>
<accession>A0A8X6YCF1</accession>
<dbReference type="SMART" id="SM01373">
    <property type="entry name" value="MAGE"/>
    <property type="match status" value="1"/>
</dbReference>
<feature type="compositionally biased region" description="Polar residues" evidence="1">
    <location>
        <begin position="141"/>
        <end position="156"/>
    </location>
</feature>
<dbReference type="EMBL" id="BMAV01016321">
    <property type="protein sequence ID" value="GFY67019.1"/>
    <property type="molecule type" value="Genomic_DNA"/>
</dbReference>
<dbReference type="Gene3D" id="1.10.10.1200">
    <property type="entry name" value="MAGE homology domain, winged helix WH1 motif"/>
    <property type="match status" value="1"/>
</dbReference>
<dbReference type="AlphaFoldDB" id="A0A8X6YCF1"/>
<feature type="region of interest" description="Disordered" evidence="1">
    <location>
        <begin position="1"/>
        <end position="160"/>
    </location>
</feature>
<sequence>MAERPSRKARKSMNNSGNGNERDSNTTPSSNISTVSKQPRNQARKSTGTRWTVSNFSELNESNESETNRRRSSRISQNTTVPISQADSSDDLDSTDSVTTRSKRSTLRISQNTTVPISQSAPSTDDEPSISETTRSKRSTLRISQNTTVPISQSAPSIDDELSISEEEDLSIKKSAQKRKINVSKKKSVGKFSESEKVDVKNLVSQCVFYILIANRSKKVIRKRDIILHVFEGRNTQMFPEVLQKVGIVLKKTFGFEIVELKDHKNEYLLVNILNQKYGLQEFSEYTLVEQQHQGFTFFILTLIFMNENSIMEEELWKALEPLGIEIKSKKPHPIFGDVVKFVTNTLVKQMYLERRELSKEPPQHELVWGERAKQEVLKEDLLEFACKMMGDTSPEKWTYQFKDAKIKRNEAEA</sequence>
<dbReference type="InterPro" id="IPR002190">
    <property type="entry name" value="MHD_dom"/>
</dbReference>
<comment type="caution">
    <text evidence="3">The sequence shown here is derived from an EMBL/GenBank/DDBJ whole genome shotgun (WGS) entry which is preliminary data.</text>
</comment>
<dbReference type="PANTHER" id="PTHR11736">
    <property type="entry name" value="MELANOMA-ASSOCIATED ANTIGEN MAGE ANTIGEN"/>
    <property type="match status" value="1"/>
</dbReference>
<reference evidence="3" key="1">
    <citation type="submission" date="2020-08" db="EMBL/GenBank/DDBJ databases">
        <title>Multicomponent nature underlies the extraordinary mechanical properties of spider dragline silk.</title>
        <authorList>
            <person name="Kono N."/>
            <person name="Nakamura H."/>
            <person name="Mori M."/>
            <person name="Yoshida Y."/>
            <person name="Ohtoshi R."/>
            <person name="Malay A.D."/>
            <person name="Moran D.A.P."/>
            <person name="Tomita M."/>
            <person name="Numata K."/>
            <person name="Arakawa K."/>
        </authorList>
    </citation>
    <scope>NUCLEOTIDE SEQUENCE</scope>
</reference>
<protein>
    <submittedName>
        <fullName evidence="3">Melanoma-associated antigen B10</fullName>
    </submittedName>
</protein>
<dbReference type="Proteomes" id="UP000886998">
    <property type="component" value="Unassembled WGS sequence"/>
</dbReference>